<name>A0A8T0P5K9_PANVG</name>
<reference evidence="2" key="1">
    <citation type="submission" date="2020-05" db="EMBL/GenBank/DDBJ databases">
        <title>WGS assembly of Panicum virgatum.</title>
        <authorList>
            <person name="Lovell J.T."/>
            <person name="Jenkins J."/>
            <person name="Shu S."/>
            <person name="Juenger T.E."/>
            <person name="Schmutz J."/>
        </authorList>
    </citation>
    <scope>NUCLEOTIDE SEQUENCE</scope>
    <source>
        <strain evidence="2">AP13</strain>
    </source>
</reference>
<evidence type="ECO:0000256" key="1">
    <source>
        <dbReference type="SAM" id="Coils"/>
    </source>
</evidence>
<comment type="caution">
    <text evidence="2">The sequence shown here is derived from an EMBL/GenBank/DDBJ whole genome shotgun (WGS) entry which is preliminary data.</text>
</comment>
<gene>
    <name evidence="2" type="ORF">PVAP13_8NG215100</name>
</gene>
<organism evidence="2 3">
    <name type="scientific">Panicum virgatum</name>
    <name type="common">Blackwell switchgrass</name>
    <dbReference type="NCBI Taxonomy" id="38727"/>
    <lineage>
        <taxon>Eukaryota</taxon>
        <taxon>Viridiplantae</taxon>
        <taxon>Streptophyta</taxon>
        <taxon>Embryophyta</taxon>
        <taxon>Tracheophyta</taxon>
        <taxon>Spermatophyta</taxon>
        <taxon>Magnoliopsida</taxon>
        <taxon>Liliopsida</taxon>
        <taxon>Poales</taxon>
        <taxon>Poaceae</taxon>
        <taxon>PACMAD clade</taxon>
        <taxon>Panicoideae</taxon>
        <taxon>Panicodae</taxon>
        <taxon>Paniceae</taxon>
        <taxon>Panicinae</taxon>
        <taxon>Panicum</taxon>
        <taxon>Panicum sect. Hiantes</taxon>
    </lineage>
</organism>
<accession>A0A8T0P5K9</accession>
<protein>
    <submittedName>
        <fullName evidence="2">Uncharacterized protein</fullName>
    </submittedName>
</protein>
<feature type="coiled-coil region" evidence="1">
    <location>
        <begin position="45"/>
        <end position="93"/>
    </location>
</feature>
<dbReference type="EMBL" id="CM029052">
    <property type="protein sequence ID" value="KAG2557417.1"/>
    <property type="molecule type" value="Genomic_DNA"/>
</dbReference>
<sequence>METLKAAPVPDGEEPISSAQIVAKVLTEDSSMLNTFLKNAVSSTERELREQLEAERQAKAAFQEQVDALKKKSEIADENLAKTQKQLDETTKTVEENNMLLRRFLTLNGNLP</sequence>
<evidence type="ECO:0000313" key="3">
    <source>
        <dbReference type="Proteomes" id="UP000823388"/>
    </source>
</evidence>
<evidence type="ECO:0000313" key="2">
    <source>
        <dbReference type="EMBL" id="KAG2557417.1"/>
    </source>
</evidence>
<keyword evidence="1" id="KW-0175">Coiled coil</keyword>
<dbReference type="Proteomes" id="UP000823388">
    <property type="component" value="Chromosome 8N"/>
</dbReference>
<dbReference type="AlphaFoldDB" id="A0A8T0P5K9"/>
<keyword evidence="3" id="KW-1185">Reference proteome</keyword>
<proteinExistence type="predicted"/>